<dbReference type="PANTHER" id="PTHR24348">
    <property type="entry name" value="SERINE/THREONINE-PROTEIN KINASE UNC-51-RELATED"/>
    <property type="match status" value="1"/>
</dbReference>
<accession>A0A5N6QLM2</accession>
<dbReference type="AlphaFoldDB" id="A0A5N6QLM2"/>
<comment type="similarity">
    <text evidence="1">Belongs to the protein kinase superfamily. CAMK Ser/Thr protein kinase family. SNF1 subfamily.</text>
</comment>
<dbReference type="Gene3D" id="1.10.510.10">
    <property type="entry name" value="Transferase(Phosphotransferase) domain 1"/>
    <property type="match status" value="1"/>
</dbReference>
<evidence type="ECO:0000256" key="4">
    <source>
        <dbReference type="ARBA" id="ARBA00022741"/>
    </source>
</evidence>
<dbReference type="InterPro" id="IPR000719">
    <property type="entry name" value="Prot_kinase_dom"/>
</dbReference>
<dbReference type="Pfam" id="PF00069">
    <property type="entry name" value="Pkinase"/>
    <property type="match status" value="1"/>
</dbReference>
<dbReference type="GO" id="GO:0000407">
    <property type="term" value="C:phagophore assembly site"/>
    <property type="evidence" value="ECO:0007669"/>
    <property type="project" value="TreeGrafter"/>
</dbReference>
<dbReference type="PROSITE" id="PS00108">
    <property type="entry name" value="PROTEIN_KINASE_ST"/>
    <property type="match status" value="1"/>
</dbReference>
<keyword evidence="6 8" id="KW-0067">ATP-binding</keyword>
<dbReference type="InterPro" id="IPR045269">
    <property type="entry name" value="Atg1-like"/>
</dbReference>
<dbReference type="GO" id="GO:0005524">
    <property type="term" value="F:ATP binding"/>
    <property type="evidence" value="ECO:0007669"/>
    <property type="project" value="UniProtKB-UniRule"/>
</dbReference>
<dbReference type="FunFam" id="1.10.510.10:FF:000571">
    <property type="entry name" value="Maternal embryonic leucine zipper kinase"/>
    <property type="match status" value="1"/>
</dbReference>
<dbReference type="InterPro" id="IPR011009">
    <property type="entry name" value="Kinase-like_dom_sf"/>
</dbReference>
<dbReference type="PROSITE" id="PS00107">
    <property type="entry name" value="PROTEIN_KINASE_ATP"/>
    <property type="match status" value="1"/>
</dbReference>
<keyword evidence="3" id="KW-0808">Transferase</keyword>
<name>A0A5N6QLM2_9ROSI</name>
<keyword evidence="4 8" id="KW-0547">Nucleotide-binding</keyword>
<dbReference type="CDD" id="cd14009">
    <property type="entry name" value="STKc_ATG1_ULK_like"/>
    <property type="match status" value="1"/>
</dbReference>
<dbReference type="GO" id="GO:0016020">
    <property type="term" value="C:membrane"/>
    <property type="evidence" value="ECO:0007669"/>
    <property type="project" value="TreeGrafter"/>
</dbReference>
<dbReference type="Pfam" id="PF24497">
    <property type="entry name" value="MIT_ATG1"/>
    <property type="match status" value="1"/>
</dbReference>
<dbReference type="OrthoDB" id="346907at2759"/>
<evidence type="ECO:0000313" key="12">
    <source>
        <dbReference type="Proteomes" id="UP000327013"/>
    </source>
</evidence>
<dbReference type="PROSITE" id="PS50011">
    <property type="entry name" value="PROTEIN_KINASE_DOM"/>
    <property type="match status" value="1"/>
</dbReference>
<comment type="function">
    <text evidence="7">CIPK serine-threonine protein kinases interact with CBL proteins. Binding of a CBL protein to the regulatory NAF domain of CIPK protein lead to the activation of the kinase in a calcium-dependent manner.</text>
</comment>
<dbReference type="GO" id="GO:0004674">
    <property type="term" value="F:protein serine/threonine kinase activity"/>
    <property type="evidence" value="ECO:0007669"/>
    <property type="project" value="UniProtKB-KW"/>
</dbReference>
<dbReference type="SUPFAM" id="SSF56112">
    <property type="entry name" value="Protein kinase-like (PK-like)"/>
    <property type="match status" value="1"/>
</dbReference>
<gene>
    <name evidence="11" type="ORF">FH972_003723</name>
</gene>
<feature type="binding site" evidence="8">
    <location>
        <position position="46"/>
    </location>
    <ligand>
        <name>ATP</name>
        <dbReference type="ChEBI" id="CHEBI:30616"/>
    </ligand>
</feature>
<evidence type="ECO:0000313" key="11">
    <source>
        <dbReference type="EMBL" id="KAE7999274.1"/>
    </source>
</evidence>
<evidence type="ECO:0000256" key="8">
    <source>
        <dbReference type="PROSITE-ProRule" id="PRU10141"/>
    </source>
</evidence>
<dbReference type="PANTHER" id="PTHR24348:SF22">
    <property type="entry name" value="NON-SPECIFIC SERINE_THREONINE PROTEIN KINASE"/>
    <property type="match status" value="1"/>
</dbReference>
<dbReference type="GO" id="GO:0005776">
    <property type="term" value="C:autophagosome"/>
    <property type="evidence" value="ECO:0007669"/>
    <property type="project" value="TreeGrafter"/>
</dbReference>
<dbReference type="FunFam" id="3.30.200.20:FF:000003">
    <property type="entry name" value="Non-specific serine/threonine protein kinase"/>
    <property type="match status" value="1"/>
</dbReference>
<dbReference type="EMBL" id="CM017321">
    <property type="protein sequence ID" value="KAE7999274.1"/>
    <property type="molecule type" value="Genomic_DNA"/>
</dbReference>
<dbReference type="GO" id="GO:0010506">
    <property type="term" value="P:regulation of autophagy"/>
    <property type="evidence" value="ECO:0007669"/>
    <property type="project" value="InterPro"/>
</dbReference>
<dbReference type="InterPro" id="IPR017441">
    <property type="entry name" value="Protein_kinase_ATP_BS"/>
</dbReference>
<dbReference type="InterPro" id="IPR056281">
    <property type="entry name" value="MIT_ATG1a/b/c"/>
</dbReference>
<evidence type="ECO:0000259" key="10">
    <source>
        <dbReference type="PROSITE" id="PS50011"/>
    </source>
</evidence>
<dbReference type="GO" id="GO:0000045">
    <property type="term" value="P:autophagosome assembly"/>
    <property type="evidence" value="ECO:0007669"/>
    <property type="project" value="TreeGrafter"/>
</dbReference>
<keyword evidence="5" id="KW-0418">Kinase</keyword>
<feature type="compositionally biased region" description="Polar residues" evidence="9">
    <location>
        <begin position="542"/>
        <end position="551"/>
    </location>
</feature>
<dbReference type="InterPro" id="IPR008271">
    <property type="entry name" value="Ser/Thr_kinase_AS"/>
</dbReference>
<feature type="domain" description="Protein kinase" evidence="10">
    <location>
        <begin position="17"/>
        <end position="275"/>
    </location>
</feature>
<evidence type="ECO:0000256" key="5">
    <source>
        <dbReference type="ARBA" id="ARBA00022777"/>
    </source>
</evidence>
<proteinExistence type="inferred from homology"/>
<keyword evidence="2" id="KW-0723">Serine/threonine-protein kinase</keyword>
<evidence type="ECO:0000256" key="6">
    <source>
        <dbReference type="ARBA" id="ARBA00022840"/>
    </source>
</evidence>
<evidence type="ECO:0000256" key="7">
    <source>
        <dbReference type="ARBA" id="ARBA00058225"/>
    </source>
</evidence>
<organism evidence="11 12">
    <name type="scientific">Carpinus fangiana</name>
    <dbReference type="NCBI Taxonomy" id="176857"/>
    <lineage>
        <taxon>Eukaryota</taxon>
        <taxon>Viridiplantae</taxon>
        <taxon>Streptophyta</taxon>
        <taxon>Embryophyta</taxon>
        <taxon>Tracheophyta</taxon>
        <taxon>Spermatophyta</taxon>
        <taxon>Magnoliopsida</taxon>
        <taxon>eudicotyledons</taxon>
        <taxon>Gunneridae</taxon>
        <taxon>Pentapetalae</taxon>
        <taxon>rosids</taxon>
        <taxon>fabids</taxon>
        <taxon>Fagales</taxon>
        <taxon>Betulaceae</taxon>
        <taxon>Carpinus</taxon>
    </lineage>
</organism>
<dbReference type="GO" id="GO:0005829">
    <property type="term" value="C:cytosol"/>
    <property type="evidence" value="ECO:0007669"/>
    <property type="project" value="TreeGrafter"/>
</dbReference>
<evidence type="ECO:0000256" key="2">
    <source>
        <dbReference type="ARBA" id="ARBA00022527"/>
    </source>
</evidence>
<dbReference type="Proteomes" id="UP000327013">
    <property type="component" value="Chromosome 1"/>
</dbReference>
<keyword evidence="12" id="KW-1185">Reference proteome</keyword>
<sequence>MDLGGPKYHPPRLAGNYILGPRIGSGSFAVVWRSRHRDSGAEVAVKEINMKQLSPKVSENLLKEIDILRTINNPNIIRLFDVIKADDIIYLVLEYCDGGDLAAYIHRHGGKVSEAVARHFMRQLAAGLQVLQEKHLIHRDLKPQNLLLSTREGTPLLKIGDFGFARSLLPQDLADTLCGSPLYMAPEIIQNQKYDAKADLWSVGAILFQLVTGKPPFDGNSPLQLFQNILTSTLRFPQGALEELHPDCVDLCRSLLRRNPVERITFTQFFNHGFLGEHRPAVEVEQVPTLPPIKSMIGICSSTASDERLQLNSGYHMNLSSRNSAITTKSVHQNIQKQGKDCGNTSITKSVHGFTPNIASGRLRKSVDGGACSSEQLQVSDSMESIEKDYVLVNAHFASMEAFSYYLGTSLQDKSTTRVSVCPSRKNDWDLGVAMPTMELADSSLGCPASAQSHGSNLLVAPSASSILREVQGLTILNHSTRLHLLHQYVQALGELSQEKYNAGLFQVSLSVELVVLALWNKALQICSSWMGSTAEGELPASASSSTNEPIPSSEAAGLSPNTQNLIDFSSPSSVSLWAKQGFIAAFDWAEKASEHVRHMDGGAEMPDAMEIIYKKALEVGTSGAVDELMDYKGSAAASYSKAMLLLSFIVGEATSLPLNPPFSLTPANKKRIELCIINLQSRLTHFLMPRPSPP</sequence>
<feature type="region of interest" description="Disordered" evidence="9">
    <location>
        <begin position="538"/>
        <end position="559"/>
    </location>
</feature>
<evidence type="ECO:0000256" key="1">
    <source>
        <dbReference type="ARBA" id="ARBA00006234"/>
    </source>
</evidence>
<dbReference type="SMART" id="SM00220">
    <property type="entry name" value="S_TKc"/>
    <property type="match status" value="1"/>
</dbReference>
<evidence type="ECO:0000256" key="3">
    <source>
        <dbReference type="ARBA" id="ARBA00022679"/>
    </source>
</evidence>
<protein>
    <recommendedName>
        <fullName evidence="10">Protein kinase domain-containing protein</fullName>
    </recommendedName>
</protein>
<reference evidence="11 12" key="1">
    <citation type="submission" date="2019-06" db="EMBL/GenBank/DDBJ databases">
        <title>A chromosomal-level reference genome of Carpinus fangiana (Coryloideae, Betulaceae).</title>
        <authorList>
            <person name="Yang X."/>
            <person name="Wang Z."/>
            <person name="Zhang L."/>
            <person name="Hao G."/>
            <person name="Liu J."/>
            <person name="Yang Y."/>
        </authorList>
    </citation>
    <scope>NUCLEOTIDE SEQUENCE [LARGE SCALE GENOMIC DNA]</scope>
    <source>
        <strain evidence="11">Cfa_2016G</strain>
        <tissue evidence="11">Leaf</tissue>
    </source>
</reference>
<evidence type="ECO:0000256" key="9">
    <source>
        <dbReference type="SAM" id="MobiDB-lite"/>
    </source>
</evidence>